<dbReference type="PANTHER" id="PTHR10183">
    <property type="entry name" value="CALPAIN"/>
    <property type="match status" value="1"/>
</dbReference>
<dbReference type="Pfam" id="PF01067">
    <property type="entry name" value="Calpain_III"/>
    <property type="match status" value="1"/>
</dbReference>
<dbReference type="OrthoDB" id="424753at2759"/>
<reference evidence="12" key="1">
    <citation type="submission" date="2025-08" db="UniProtKB">
        <authorList>
            <consortium name="Ensembl"/>
        </authorList>
    </citation>
    <scope>IDENTIFICATION</scope>
</reference>
<name>A0A8C5WG68_9ANUR</name>
<dbReference type="InterPro" id="IPR018247">
    <property type="entry name" value="EF_Hand_1_Ca_BS"/>
</dbReference>
<evidence type="ECO:0000259" key="11">
    <source>
        <dbReference type="PROSITE" id="PS50222"/>
    </source>
</evidence>
<evidence type="ECO:0000313" key="13">
    <source>
        <dbReference type="Proteomes" id="UP000694569"/>
    </source>
</evidence>
<evidence type="ECO:0000256" key="8">
    <source>
        <dbReference type="PIRSR" id="PIRSR622684-1"/>
    </source>
</evidence>
<evidence type="ECO:0000256" key="9">
    <source>
        <dbReference type="PROSITE-ProRule" id="PRU00239"/>
    </source>
</evidence>
<feature type="active site" evidence="8 9">
    <location>
        <position position="104"/>
    </location>
</feature>
<dbReference type="PROSITE" id="PS50203">
    <property type="entry name" value="CALPAIN_CAT"/>
    <property type="match status" value="1"/>
</dbReference>
<keyword evidence="6 9" id="KW-0788">Thiol protease</keyword>
<dbReference type="InterPro" id="IPR002048">
    <property type="entry name" value="EF_hand_dom"/>
</dbReference>
<dbReference type="SMART" id="SM00054">
    <property type="entry name" value="EFh"/>
    <property type="match status" value="2"/>
</dbReference>
<dbReference type="Ensembl" id="ENSLLET00000037122.1">
    <property type="protein sequence ID" value="ENSLLEP00000035761.1"/>
    <property type="gene ID" value="ENSLLEG00000022629.1"/>
</dbReference>
<dbReference type="Gene3D" id="3.90.70.10">
    <property type="entry name" value="Cysteine proteinases"/>
    <property type="match status" value="1"/>
</dbReference>
<protein>
    <submittedName>
        <fullName evidence="12">Uncharacterized protein</fullName>
    </submittedName>
</protein>
<dbReference type="InterPro" id="IPR022684">
    <property type="entry name" value="Calpain_cysteine_protease"/>
</dbReference>
<dbReference type="Gene3D" id="2.60.120.380">
    <property type="match status" value="1"/>
</dbReference>
<feature type="active site" evidence="8 9">
    <location>
        <position position="261"/>
    </location>
</feature>
<dbReference type="SMART" id="SM00720">
    <property type="entry name" value="calpain_III"/>
    <property type="match status" value="1"/>
</dbReference>
<evidence type="ECO:0000256" key="2">
    <source>
        <dbReference type="ARBA" id="ARBA00022670"/>
    </source>
</evidence>
<keyword evidence="2 9" id="KW-0645">Protease</keyword>
<comment type="similarity">
    <text evidence="1">Belongs to the peptidase C2 family.</text>
</comment>
<evidence type="ECO:0000313" key="12">
    <source>
        <dbReference type="Ensembl" id="ENSLLEP00000035761.1"/>
    </source>
</evidence>
<evidence type="ECO:0000256" key="5">
    <source>
        <dbReference type="ARBA" id="ARBA00022801"/>
    </source>
</evidence>
<dbReference type="InterPro" id="IPR033883">
    <property type="entry name" value="C2_III"/>
</dbReference>
<dbReference type="InterPro" id="IPR038765">
    <property type="entry name" value="Papain-like_cys_pep_sf"/>
</dbReference>
<feature type="active site" evidence="8 9">
    <location>
        <position position="285"/>
    </location>
</feature>
<dbReference type="Pfam" id="PF00648">
    <property type="entry name" value="Peptidase_C2"/>
    <property type="match status" value="2"/>
</dbReference>
<evidence type="ECO:0000256" key="1">
    <source>
        <dbReference type="ARBA" id="ARBA00007623"/>
    </source>
</evidence>
<feature type="domain" description="Calpain catalytic" evidence="10">
    <location>
        <begin position="44"/>
        <end position="375"/>
    </location>
</feature>
<dbReference type="SUPFAM" id="SSF47473">
    <property type="entry name" value="EF-hand"/>
    <property type="match status" value="1"/>
</dbReference>
<dbReference type="InterPro" id="IPR022683">
    <property type="entry name" value="Calpain_III"/>
</dbReference>
<evidence type="ECO:0000256" key="3">
    <source>
        <dbReference type="ARBA" id="ARBA00022723"/>
    </source>
</evidence>
<dbReference type="SMART" id="SM00230">
    <property type="entry name" value="CysPc"/>
    <property type="match status" value="1"/>
</dbReference>
<dbReference type="SUPFAM" id="SSF54001">
    <property type="entry name" value="Cysteine proteinases"/>
    <property type="match status" value="1"/>
</dbReference>
<dbReference type="PROSITE" id="PS00018">
    <property type="entry name" value="EF_HAND_1"/>
    <property type="match status" value="1"/>
</dbReference>
<reference evidence="12" key="2">
    <citation type="submission" date="2025-09" db="UniProtKB">
        <authorList>
            <consortium name="Ensembl"/>
        </authorList>
    </citation>
    <scope>IDENTIFICATION</scope>
</reference>
<evidence type="ECO:0000256" key="4">
    <source>
        <dbReference type="ARBA" id="ARBA00022737"/>
    </source>
</evidence>
<dbReference type="AlphaFoldDB" id="A0A8C5WG68"/>
<evidence type="ECO:0000259" key="10">
    <source>
        <dbReference type="PROSITE" id="PS50203"/>
    </source>
</evidence>
<accession>A0A8C5WG68</accession>
<dbReference type="Proteomes" id="UP000694569">
    <property type="component" value="Unplaced"/>
</dbReference>
<dbReference type="SUPFAM" id="SSF49758">
    <property type="entry name" value="Calpain large subunit, middle domain (domain III)"/>
    <property type="match status" value="1"/>
</dbReference>
<keyword evidence="13" id="KW-1185">Reference proteome</keyword>
<keyword evidence="3" id="KW-0479">Metal-binding</keyword>
<dbReference type="GO" id="GO:0006508">
    <property type="term" value="P:proteolysis"/>
    <property type="evidence" value="ECO:0007669"/>
    <property type="project" value="UniProtKB-KW"/>
</dbReference>
<dbReference type="GO" id="GO:0005737">
    <property type="term" value="C:cytoplasm"/>
    <property type="evidence" value="ECO:0007669"/>
    <property type="project" value="TreeGrafter"/>
</dbReference>
<dbReference type="FunFam" id="2.60.120.380:FF:000001">
    <property type="entry name" value="Calpain-1 catalytic subunit"/>
    <property type="match status" value="1"/>
</dbReference>
<dbReference type="CDD" id="cd00214">
    <property type="entry name" value="Calpain_III"/>
    <property type="match status" value="1"/>
</dbReference>
<dbReference type="InterPro" id="IPR022682">
    <property type="entry name" value="Calpain_domain_III"/>
</dbReference>
<keyword evidence="7" id="KW-0106">Calcium</keyword>
<dbReference type="PROSITE" id="PS00139">
    <property type="entry name" value="THIOL_PROTEASE_CYS"/>
    <property type="match status" value="1"/>
</dbReference>
<dbReference type="InterPro" id="IPR036213">
    <property type="entry name" value="Calpain_III_sf"/>
</dbReference>
<feature type="domain" description="EF-hand" evidence="11">
    <location>
        <begin position="627"/>
        <end position="662"/>
    </location>
</feature>
<dbReference type="GeneTree" id="ENSGT00940000161901"/>
<organism evidence="12 13">
    <name type="scientific">Leptobrachium leishanense</name>
    <name type="common">Leishan spiny toad</name>
    <dbReference type="NCBI Taxonomy" id="445787"/>
    <lineage>
        <taxon>Eukaryota</taxon>
        <taxon>Metazoa</taxon>
        <taxon>Chordata</taxon>
        <taxon>Craniata</taxon>
        <taxon>Vertebrata</taxon>
        <taxon>Euteleostomi</taxon>
        <taxon>Amphibia</taxon>
        <taxon>Batrachia</taxon>
        <taxon>Anura</taxon>
        <taxon>Pelobatoidea</taxon>
        <taxon>Megophryidae</taxon>
        <taxon>Leptobrachium</taxon>
    </lineage>
</organism>
<sequence length="726" mass="83058">MAPAGITVRLLKDGDISTPRECVRPHLDQDYSKLHQQCLHQGKLFEDPTFPAEPQSLGYNELGPWSSNTRSIQWRRPQEICPLPRFVCDDMKWTDVCQGELGNCWFLAAAASLTLYPALMAQVVPPGQSFTAEYAGIFHFKFWQFGEWVDVVVDDRLPTRGGELCFVSSVQKAEFWAALMEKAYAKLNGSYEALSGGWINEAFVDFTGGLDESIDLQLPLPNLFPLIQRAVEKRSLMGISINIANQYESETTTPEGLVKGHAYSVIGVYELEQNDRKVQLLRLRNPWGKVEWNGRWSDKKEQKKQGFCSGGSQYQSTRPTRAKARLCMCCSSPVWSLLDPALLAKLHVQQEDGEFWMQMEDFMRHFNMLEICNLTPDSMCDQNAQLWSANSFQGRWVRGHNAGGCRNYTSTFWTNPQYMVTLREDEAGVCTLLVSLMQKDVRRGRARGRDFLVIGFEIYKVPEKFDQMTQVSQRMNLIPGLTPACLSPFVAKRDVTERFQLPPGRYLIIPSTFKPHEEAAFSLRVFTEKQHTLTEIDYDIMADGCVFQESTLPGSLEEFSAHFKRLSGQDQEISAEELQRILQQTTAKQSQLRSDGFSLVTCEQFLSLVDSDGKRTLDLNEFKQLWSKVKAWEHIFRRYDKDRSGTMDVQELRLALEVAGFHLNNQLVARLCQRFGDDLMQVDFDSFLSCLAQLTHVFGKCRRLDQNKDGVVSFTEQQWLQMADFQ</sequence>
<dbReference type="Pfam" id="PF13405">
    <property type="entry name" value="EF-hand_6"/>
    <property type="match status" value="1"/>
</dbReference>
<dbReference type="InterPro" id="IPR000169">
    <property type="entry name" value="Pept_cys_AS"/>
</dbReference>
<dbReference type="GO" id="GO:0004198">
    <property type="term" value="F:calcium-dependent cysteine-type endopeptidase activity"/>
    <property type="evidence" value="ECO:0007669"/>
    <property type="project" value="InterPro"/>
</dbReference>
<dbReference type="PROSITE" id="PS50222">
    <property type="entry name" value="EF_HAND_2"/>
    <property type="match status" value="1"/>
</dbReference>
<keyword evidence="5 9" id="KW-0378">Hydrolase</keyword>
<dbReference type="GO" id="GO:0005509">
    <property type="term" value="F:calcium ion binding"/>
    <property type="evidence" value="ECO:0007669"/>
    <property type="project" value="InterPro"/>
</dbReference>
<keyword evidence="4" id="KW-0677">Repeat</keyword>
<dbReference type="PANTHER" id="PTHR10183:SF280">
    <property type="entry name" value="CALPAIN-12"/>
    <property type="match status" value="1"/>
</dbReference>
<dbReference type="InterPro" id="IPR001300">
    <property type="entry name" value="Peptidase_C2_calpain_cat"/>
</dbReference>
<proteinExistence type="inferred from homology"/>
<dbReference type="Gene3D" id="1.10.238.10">
    <property type="entry name" value="EF-hand"/>
    <property type="match status" value="1"/>
</dbReference>
<dbReference type="PRINTS" id="PR00704">
    <property type="entry name" value="CALPAIN"/>
</dbReference>
<dbReference type="CDD" id="cd00044">
    <property type="entry name" value="CysPc"/>
    <property type="match status" value="1"/>
</dbReference>
<evidence type="ECO:0000256" key="7">
    <source>
        <dbReference type="ARBA" id="ARBA00022837"/>
    </source>
</evidence>
<dbReference type="InterPro" id="IPR011992">
    <property type="entry name" value="EF-hand-dom_pair"/>
</dbReference>
<evidence type="ECO:0000256" key="6">
    <source>
        <dbReference type="ARBA" id="ARBA00022807"/>
    </source>
</evidence>